<dbReference type="PANTHER" id="PTHR43309">
    <property type="entry name" value="5-OXOPROLINASE SUBUNIT C"/>
    <property type="match status" value="1"/>
</dbReference>
<dbReference type="InterPro" id="IPR003778">
    <property type="entry name" value="CT_A_B"/>
</dbReference>
<keyword evidence="2 5" id="KW-0378">Hydrolase</keyword>
<dbReference type="PANTHER" id="PTHR43309:SF4">
    <property type="entry name" value="CARBOXYLTRANSFERASE DOMAIN-CONTAINING PROTEIN"/>
    <property type="match status" value="1"/>
</dbReference>
<dbReference type="RefSeq" id="WP_058845110.1">
    <property type="nucleotide sequence ID" value="NZ_JAZBNI010000008.1"/>
</dbReference>
<name>A0A2I0V370_9BACI</name>
<comment type="caution">
    <text evidence="5">The sequence shown here is derived from an EMBL/GenBank/DDBJ whole genome shotgun (WGS) entry which is preliminary data.</text>
</comment>
<dbReference type="GO" id="GO:0016787">
    <property type="term" value="F:hydrolase activity"/>
    <property type="evidence" value="ECO:0007669"/>
    <property type="project" value="UniProtKB-KW"/>
</dbReference>
<dbReference type="Pfam" id="PF02626">
    <property type="entry name" value="CT_A_B"/>
    <property type="match status" value="1"/>
</dbReference>
<reference evidence="5 6" key="1">
    <citation type="submission" date="2017-10" db="EMBL/GenBank/DDBJ databases">
        <title>Draft genome of Lysinibacillus fusiformis strain Juneja, a laboratory-derived pathogen of Drosophila melanogaster.</title>
        <authorList>
            <person name="Smith B.R."/>
            <person name="Unckless R.L."/>
        </authorList>
    </citation>
    <scope>NUCLEOTIDE SEQUENCE [LARGE SCALE GENOMIC DNA]</scope>
    <source>
        <strain evidence="5 6">Juneja</strain>
    </source>
</reference>
<evidence type="ECO:0000313" key="6">
    <source>
        <dbReference type="Proteomes" id="UP000234956"/>
    </source>
</evidence>
<proteinExistence type="predicted"/>
<dbReference type="Gene3D" id="2.40.100.10">
    <property type="entry name" value="Cyclophilin-like"/>
    <property type="match status" value="1"/>
</dbReference>
<gene>
    <name evidence="5" type="ORF">CRI88_00050</name>
</gene>
<dbReference type="AlphaFoldDB" id="A0A2I0V370"/>
<keyword evidence="1" id="KW-0547">Nucleotide-binding</keyword>
<evidence type="ECO:0000256" key="3">
    <source>
        <dbReference type="ARBA" id="ARBA00022840"/>
    </source>
</evidence>
<accession>A0A2I0V370</accession>
<keyword evidence="3" id="KW-0067">ATP-binding</keyword>
<organism evidence="5 6">
    <name type="scientific">Lysinibacillus fusiformis</name>
    <dbReference type="NCBI Taxonomy" id="28031"/>
    <lineage>
        <taxon>Bacteria</taxon>
        <taxon>Bacillati</taxon>
        <taxon>Bacillota</taxon>
        <taxon>Bacilli</taxon>
        <taxon>Bacillales</taxon>
        <taxon>Bacillaceae</taxon>
        <taxon>Lysinibacillus</taxon>
    </lineage>
</organism>
<dbReference type="InterPro" id="IPR052708">
    <property type="entry name" value="PxpC"/>
</dbReference>
<sequence length="290" mass="32304">MKPLLLVTKQGVYGSLQDQGRFGYRAFGIPLSGPMDKVSFQAAQLILENPHDQTSFEMFVGGFEFEALADGVYVLTGGHCTCLVNNTPIEMWKTFHLMNGDRLVIKHVNQGAIVYLTPLGGFTSQVKLGSRSNLSLGQLGTNITKGSILYGQDSAPFHYNRGLYAPYRPTFDRAISVRVLKGPHFHLFREESQRHFLQNAFQFIGGNRMGYYVKGTVLQLQEMQDILSEATQFGTIQVPPSGHPIILMADAQTVGGYPIIATVHEDDLHKVAQMRMFNTIRFALEVRGCQ</sequence>
<dbReference type="SUPFAM" id="SSF50891">
    <property type="entry name" value="Cyclophilin-like"/>
    <property type="match status" value="1"/>
</dbReference>
<dbReference type="GO" id="GO:0005524">
    <property type="term" value="F:ATP binding"/>
    <property type="evidence" value="ECO:0007669"/>
    <property type="project" value="UniProtKB-KW"/>
</dbReference>
<protein>
    <submittedName>
        <fullName evidence="5">Allophanate hydrolase</fullName>
    </submittedName>
</protein>
<evidence type="ECO:0000313" key="5">
    <source>
        <dbReference type="EMBL" id="PKU52757.1"/>
    </source>
</evidence>
<evidence type="ECO:0000256" key="2">
    <source>
        <dbReference type="ARBA" id="ARBA00022801"/>
    </source>
</evidence>
<evidence type="ECO:0000259" key="4">
    <source>
        <dbReference type="SMART" id="SM00797"/>
    </source>
</evidence>
<feature type="domain" description="Carboxyltransferase" evidence="4">
    <location>
        <begin position="26"/>
        <end position="289"/>
    </location>
</feature>
<dbReference type="Proteomes" id="UP000234956">
    <property type="component" value="Unassembled WGS sequence"/>
</dbReference>
<dbReference type="EMBL" id="PDFK01000001">
    <property type="protein sequence ID" value="PKU52757.1"/>
    <property type="molecule type" value="Genomic_DNA"/>
</dbReference>
<dbReference type="SMART" id="SM00797">
    <property type="entry name" value="AHS2"/>
    <property type="match status" value="1"/>
</dbReference>
<evidence type="ECO:0000256" key="1">
    <source>
        <dbReference type="ARBA" id="ARBA00022741"/>
    </source>
</evidence>
<dbReference type="InterPro" id="IPR029000">
    <property type="entry name" value="Cyclophilin-like_dom_sf"/>
</dbReference>